<dbReference type="Proteomes" id="UP000007472">
    <property type="component" value="Chromosome"/>
</dbReference>
<feature type="domain" description="DUF4143" evidence="1">
    <location>
        <begin position="25"/>
        <end position="173"/>
    </location>
</feature>
<dbReference type="SUPFAM" id="SSF46785">
    <property type="entry name" value="Winged helix' DNA-binding domain"/>
    <property type="match status" value="1"/>
</dbReference>
<name>A0A654KHY9_TAYEM</name>
<dbReference type="Gene3D" id="1.10.10.10">
    <property type="entry name" value="Winged helix-like DNA-binding domain superfamily/Winged helix DNA-binding domain"/>
    <property type="match status" value="1"/>
</dbReference>
<dbReference type="KEGG" id="teq:TEQUI_0554"/>
<dbReference type="EMBL" id="CP002456">
    <property type="protein sequence ID" value="ADU91496.1"/>
    <property type="molecule type" value="Genomic_DNA"/>
</dbReference>
<accession>A0A654KHY9</accession>
<organism evidence="2 3">
    <name type="scientific">Taylorella equigenitalis (strain MCE9)</name>
    <dbReference type="NCBI Taxonomy" id="937774"/>
    <lineage>
        <taxon>Bacteria</taxon>
        <taxon>Pseudomonadati</taxon>
        <taxon>Pseudomonadota</taxon>
        <taxon>Betaproteobacteria</taxon>
        <taxon>Burkholderiales</taxon>
        <taxon>Alcaligenaceae</taxon>
        <taxon>Taylorella</taxon>
    </lineage>
</organism>
<dbReference type="PANTHER" id="PTHR33295">
    <property type="entry name" value="ATPASE"/>
    <property type="match status" value="1"/>
</dbReference>
<dbReference type="InterPro" id="IPR025420">
    <property type="entry name" value="DUF4143"/>
</dbReference>
<dbReference type="AlphaFoldDB" id="A0A654KHY9"/>
<evidence type="ECO:0000259" key="1">
    <source>
        <dbReference type="Pfam" id="PF13635"/>
    </source>
</evidence>
<evidence type="ECO:0000313" key="2">
    <source>
        <dbReference type="EMBL" id="ADU91496.1"/>
    </source>
</evidence>
<dbReference type="Pfam" id="PF13635">
    <property type="entry name" value="DUF4143"/>
    <property type="match status" value="1"/>
</dbReference>
<gene>
    <name evidence="2" type="ordered locus">TEQUI_0554</name>
</gene>
<protein>
    <submittedName>
        <fullName evidence="2">ATPase</fullName>
    </submittedName>
</protein>
<dbReference type="PANTHER" id="PTHR33295:SF20">
    <property type="entry name" value="ATPASE"/>
    <property type="match status" value="1"/>
</dbReference>
<proteinExistence type="predicted"/>
<reference evidence="2 3" key="1">
    <citation type="journal article" date="2011" name="J. Bacteriol.">
        <title>Genome sequence of Taylorella equigenitalis MCE9, the causative agent of contagious equine metritis.</title>
        <authorList>
            <person name="Hebert L."/>
            <person name="Moumen B."/>
            <person name="Duquesne F."/>
            <person name="Breuil M.F."/>
            <person name="Laugier C."/>
            <person name="Batto J.M."/>
            <person name="Renault P."/>
            <person name="Petry S."/>
        </authorList>
    </citation>
    <scope>NUCLEOTIDE SEQUENCE [LARGE SCALE GENOMIC DNA]</scope>
    <source>
        <strain evidence="2 3">MCE9</strain>
    </source>
</reference>
<dbReference type="InterPro" id="IPR036390">
    <property type="entry name" value="WH_DNA-bd_sf"/>
</dbReference>
<sequence>MHLANHSLDTCFKLVQDIYSSVILRDTIQRHKIRDTELLNRVVNYIFDNVGNTFSAQSIADFFKSQHRNISLNTVYVYLNALEGAFIIYRCKRFNLKGKEILKTLEKFYLADMSLLYSMLGFRPTYISGVLENIVYLELRRRGYDVFVGKLNSMDIDFICTQNNKRLYIQVAYKLETQDTVEREFKPLLAIKDNYPKFVITMDETNLGNHDGIEHINIVDFLLTKQNQMNH</sequence>
<dbReference type="InterPro" id="IPR036388">
    <property type="entry name" value="WH-like_DNA-bd_sf"/>
</dbReference>
<evidence type="ECO:0000313" key="3">
    <source>
        <dbReference type="Proteomes" id="UP000007472"/>
    </source>
</evidence>